<dbReference type="EMBL" id="PSZD01000021">
    <property type="protein sequence ID" value="PPJ24071.1"/>
    <property type="molecule type" value="Genomic_DNA"/>
</dbReference>
<evidence type="ECO:0000256" key="1">
    <source>
        <dbReference type="SAM" id="SignalP"/>
    </source>
</evidence>
<proteinExistence type="predicted"/>
<feature type="signal peptide" evidence="1">
    <location>
        <begin position="1"/>
        <end position="34"/>
    </location>
</feature>
<dbReference type="Gene3D" id="1.20.20.20">
    <property type="entry name" value="Haemophore, haem-binding domain"/>
    <property type="match status" value="1"/>
</dbReference>
<feature type="chain" id="PRO_5015536450" evidence="1">
    <location>
        <begin position="35"/>
        <end position="115"/>
    </location>
</feature>
<evidence type="ECO:0000259" key="2">
    <source>
        <dbReference type="Pfam" id="PF16525"/>
    </source>
</evidence>
<dbReference type="Proteomes" id="UP000238356">
    <property type="component" value="Unassembled WGS sequence"/>
</dbReference>
<evidence type="ECO:0000313" key="3">
    <source>
        <dbReference type="EMBL" id="PPJ24071.1"/>
    </source>
</evidence>
<sequence>MNGVTGMKRTVAALLAGTAGIAALAIAVPGVASADAPQCSPQARAQVQAQTAPQVAAFLAGHPDLAAELAKVKGMPKDQRKAEMQAYRQGHQQELKDFRGVRQPMIDYRKACHKK</sequence>
<dbReference type="InterPro" id="IPR032407">
    <property type="entry name" value="MHB"/>
</dbReference>
<name>A0A2S5ZZQ9_9NOCA</name>
<dbReference type="AlphaFoldDB" id="A0A2S5ZZQ9"/>
<reference evidence="3 4" key="1">
    <citation type="submission" date="2018-02" db="EMBL/GenBank/DDBJ databases">
        <title>8 Nocardia nova and 1 Nocardia cyriacigeorgica strain used for evolution to TMP-SMX.</title>
        <authorList>
            <person name="Mehta H."/>
            <person name="Weng J."/>
            <person name="Shamoo Y."/>
        </authorList>
    </citation>
    <scope>NUCLEOTIDE SEQUENCE [LARGE SCALE GENOMIC DNA]</scope>
    <source>
        <strain evidence="3 4">BAA2227</strain>
    </source>
</reference>
<dbReference type="NCBIfam" id="TIGR04529">
    <property type="entry name" value="MTB_hemophore"/>
    <property type="match status" value="1"/>
</dbReference>
<protein>
    <submittedName>
        <fullName evidence="3">Hemophore-related protein</fullName>
    </submittedName>
</protein>
<dbReference type="GO" id="GO:0020037">
    <property type="term" value="F:heme binding"/>
    <property type="evidence" value="ECO:0007669"/>
    <property type="project" value="InterPro"/>
</dbReference>
<dbReference type="InterPro" id="IPR038378">
    <property type="entry name" value="MHB_sf"/>
</dbReference>
<dbReference type="Pfam" id="PF16525">
    <property type="entry name" value="MHB"/>
    <property type="match status" value="1"/>
</dbReference>
<gene>
    <name evidence="3" type="ORF">C5F51_27140</name>
</gene>
<organism evidence="3 4">
    <name type="scientific">Nocardia nova</name>
    <dbReference type="NCBI Taxonomy" id="37330"/>
    <lineage>
        <taxon>Bacteria</taxon>
        <taxon>Bacillati</taxon>
        <taxon>Actinomycetota</taxon>
        <taxon>Actinomycetes</taxon>
        <taxon>Mycobacteriales</taxon>
        <taxon>Nocardiaceae</taxon>
        <taxon>Nocardia</taxon>
    </lineage>
</organism>
<keyword evidence="1" id="KW-0732">Signal</keyword>
<evidence type="ECO:0000313" key="4">
    <source>
        <dbReference type="Proteomes" id="UP000238356"/>
    </source>
</evidence>
<comment type="caution">
    <text evidence="3">The sequence shown here is derived from an EMBL/GenBank/DDBJ whole genome shotgun (WGS) entry which is preliminary data.</text>
</comment>
<accession>A0A2S5ZZQ9</accession>
<keyword evidence="4" id="KW-1185">Reference proteome</keyword>
<feature type="domain" description="Haemophore haem-binding" evidence="2">
    <location>
        <begin position="37"/>
        <end position="113"/>
    </location>
</feature>